<dbReference type="AlphaFoldDB" id="A0A420VJ93"/>
<sequence length="276" mass="30984">MPLAESVYLNIAGTIRYNKGEKEFRLLVVYATGSMNRGAYAMKIEVWSDFVCPFCYIGKRRLEIALERFPHKDRVEVVFRSFELDPDAKKQVDLSIHEMIAQKYGISVEEAKKLNADVGRQAAAVGLTFRFDTMKPTNTFDAHRLAKYAEAQGKLPEMANRLFQAYFTDSLRISDHDVLIGLAGDAGLDREEAKQVLESGRYSDEVRKDEAEAARLGVRGVPFFVLNRKYAISGAQPIEVFIQALEKVWEEEQESSPLQPLASDGSGQCADGSCRI</sequence>
<reference evidence="3 4" key="1">
    <citation type="submission" date="2013-12" db="EMBL/GenBank/DDBJ databases">
        <title>Genome and proteome characterization of Caldibacillus debilis GB1 derived from a cellulolytic aero-tolerant co-culture.</title>
        <authorList>
            <person name="Wushke S.T."/>
            <person name="Zhang X."/>
            <person name="Fristensky B."/>
            <person name="Wilkins J.A."/>
            <person name="Levin D.B."/>
            <person name="Sparling R."/>
        </authorList>
    </citation>
    <scope>NUCLEOTIDE SEQUENCE [LARGE SCALE GENOMIC DNA]</scope>
    <source>
        <strain evidence="3 4">GB1</strain>
    </source>
</reference>
<protein>
    <submittedName>
        <fullName evidence="3">Putative dithiol-disulfide isomerase involved in polyketide biosynthesis</fullName>
    </submittedName>
</protein>
<dbReference type="GO" id="GO:0016491">
    <property type="term" value="F:oxidoreductase activity"/>
    <property type="evidence" value="ECO:0007669"/>
    <property type="project" value="InterPro"/>
</dbReference>
<dbReference type="InterPro" id="IPR036249">
    <property type="entry name" value="Thioredoxin-like_sf"/>
</dbReference>
<dbReference type="Proteomes" id="UP000286235">
    <property type="component" value="Unassembled WGS sequence"/>
</dbReference>
<keyword evidence="3" id="KW-0413">Isomerase</keyword>
<dbReference type="SUPFAM" id="SSF52833">
    <property type="entry name" value="Thioredoxin-like"/>
    <property type="match status" value="1"/>
</dbReference>
<dbReference type="GO" id="GO:0016853">
    <property type="term" value="F:isomerase activity"/>
    <property type="evidence" value="ECO:0007669"/>
    <property type="project" value="UniProtKB-KW"/>
</dbReference>
<feature type="region of interest" description="Disordered" evidence="1">
    <location>
        <begin position="255"/>
        <end position="276"/>
    </location>
</feature>
<gene>
    <name evidence="3" type="ORF">Cdeb_02620</name>
</gene>
<dbReference type="PANTHER" id="PTHR13887:SF41">
    <property type="entry name" value="THIOREDOXIN SUPERFAMILY PROTEIN"/>
    <property type="match status" value="1"/>
</dbReference>
<dbReference type="Pfam" id="PF01323">
    <property type="entry name" value="DSBA"/>
    <property type="match status" value="1"/>
</dbReference>
<organism evidence="3 4">
    <name type="scientific">Caldibacillus debilis GB1</name>
    <dbReference type="NCBI Taxonomy" id="1339248"/>
    <lineage>
        <taxon>Bacteria</taxon>
        <taxon>Bacillati</taxon>
        <taxon>Bacillota</taxon>
        <taxon>Bacilli</taxon>
        <taxon>Bacillales</taxon>
        <taxon>Bacillaceae</taxon>
        <taxon>Caldibacillus</taxon>
    </lineage>
</organism>
<dbReference type="InterPro" id="IPR001853">
    <property type="entry name" value="DSBA-like_thioredoxin_dom"/>
</dbReference>
<proteinExistence type="predicted"/>
<evidence type="ECO:0000313" key="4">
    <source>
        <dbReference type="Proteomes" id="UP000286235"/>
    </source>
</evidence>
<dbReference type="PANTHER" id="PTHR13887">
    <property type="entry name" value="GLUTATHIONE S-TRANSFERASE KAPPA"/>
    <property type="match status" value="1"/>
</dbReference>
<evidence type="ECO:0000313" key="3">
    <source>
        <dbReference type="EMBL" id="RKO63675.1"/>
    </source>
</evidence>
<feature type="domain" description="DSBA-like thioredoxin" evidence="2">
    <location>
        <begin position="44"/>
        <end position="245"/>
    </location>
</feature>
<keyword evidence="4" id="KW-1185">Reference proteome</keyword>
<evidence type="ECO:0000259" key="2">
    <source>
        <dbReference type="Pfam" id="PF01323"/>
    </source>
</evidence>
<name>A0A420VJ93_9BACI</name>
<accession>A0A420VJ93</accession>
<dbReference type="Gene3D" id="3.40.30.10">
    <property type="entry name" value="Glutaredoxin"/>
    <property type="match status" value="1"/>
</dbReference>
<evidence type="ECO:0000256" key="1">
    <source>
        <dbReference type="SAM" id="MobiDB-lite"/>
    </source>
</evidence>
<comment type="caution">
    <text evidence="3">The sequence shown here is derived from an EMBL/GenBank/DDBJ whole genome shotgun (WGS) entry which is preliminary data.</text>
</comment>
<dbReference type="EMBL" id="AZRV01000004">
    <property type="protein sequence ID" value="RKO63675.1"/>
    <property type="molecule type" value="Genomic_DNA"/>
</dbReference>
<dbReference type="CDD" id="cd03024">
    <property type="entry name" value="DsbA_FrnE"/>
    <property type="match status" value="1"/>
</dbReference>